<keyword evidence="1" id="KW-0812">Transmembrane</keyword>
<reference evidence="2 3" key="1">
    <citation type="submission" date="2023-12" db="EMBL/GenBank/DDBJ databases">
        <title>Friends and Foes: Symbiotic and Algicidal bacterial influence on Karenia brevis blooms.</title>
        <authorList>
            <person name="Fei C."/>
            <person name="Mohamed A.R."/>
            <person name="Booker A."/>
            <person name="Arshad M."/>
            <person name="Klass S."/>
            <person name="Ahn S."/>
            <person name="Gilbert P.M."/>
            <person name="Heil C.A."/>
            <person name="Martinez J.M."/>
            <person name="Amin S.A."/>
        </authorList>
    </citation>
    <scope>NUCLEOTIDE SEQUENCE [LARGE SCALE GENOMIC DNA]</scope>
    <source>
        <strain evidence="2 3">CE15</strain>
    </source>
</reference>
<protein>
    <submittedName>
        <fullName evidence="2">Uncharacterized protein</fullName>
    </submittedName>
</protein>
<name>A0ABU8ER82_9GAMM</name>
<dbReference type="RefSeq" id="WP_336435013.1">
    <property type="nucleotide sequence ID" value="NZ_JBAWKS010000001.1"/>
</dbReference>
<feature type="transmembrane region" description="Helical" evidence="1">
    <location>
        <begin position="113"/>
        <end position="134"/>
    </location>
</feature>
<evidence type="ECO:0000313" key="2">
    <source>
        <dbReference type="EMBL" id="MEI4549474.1"/>
    </source>
</evidence>
<dbReference type="EMBL" id="JBAWKS010000001">
    <property type="protein sequence ID" value="MEI4549474.1"/>
    <property type="molecule type" value="Genomic_DNA"/>
</dbReference>
<evidence type="ECO:0000313" key="3">
    <source>
        <dbReference type="Proteomes" id="UP001382455"/>
    </source>
</evidence>
<proteinExistence type="predicted"/>
<keyword evidence="3" id="KW-1185">Reference proteome</keyword>
<organism evidence="2 3">
    <name type="scientific">Pseudoalteromonas spongiae</name>
    <dbReference type="NCBI Taxonomy" id="298657"/>
    <lineage>
        <taxon>Bacteria</taxon>
        <taxon>Pseudomonadati</taxon>
        <taxon>Pseudomonadota</taxon>
        <taxon>Gammaproteobacteria</taxon>
        <taxon>Alteromonadales</taxon>
        <taxon>Pseudoalteromonadaceae</taxon>
        <taxon>Pseudoalteromonas</taxon>
    </lineage>
</organism>
<comment type="caution">
    <text evidence="2">The sequence shown here is derived from an EMBL/GenBank/DDBJ whole genome shotgun (WGS) entry which is preliminary data.</text>
</comment>
<gene>
    <name evidence="2" type="ORF">WAE96_07125</name>
</gene>
<keyword evidence="1" id="KW-0472">Membrane</keyword>
<accession>A0ABU8ER82</accession>
<feature type="transmembrane region" description="Helical" evidence="1">
    <location>
        <begin position="76"/>
        <end position="93"/>
    </location>
</feature>
<evidence type="ECO:0000256" key="1">
    <source>
        <dbReference type="SAM" id="Phobius"/>
    </source>
</evidence>
<dbReference type="Proteomes" id="UP001382455">
    <property type="component" value="Unassembled WGS sequence"/>
</dbReference>
<sequence>MKYLKILLLAPLIVFPALAFALLFLSTPFNTSHSSFDNIWSNYFVLSIYALFIAYLGNTIIGFPIIFILNKFKRLNICNILSCVLLLLLIIALNDKNLLSENFKATETLEATFWLYIGVFYFSLCVAITDYFIIKHKYDTSNMSL</sequence>
<feature type="transmembrane region" description="Helical" evidence="1">
    <location>
        <begin position="43"/>
        <end position="69"/>
    </location>
</feature>
<keyword evidence="1" id="KW-1133">Transmembrane helix</keyword>